<comment type="caution">
    <text evidence="9">The sequence shown here is derived from an EMBL/GenBank/DDBJ whole genome shotgun (WGS) entry which is preliminary data.</text>
</comment>
<evidence type="ECO:0000256" key="4">
    <source>
        <dbReference type="ARBA" id="ARBA00022989"/>
    </source>
</evidence>
<comment type="subcellular location">
    <subcellularLocation>
        <location evidence="1">Cell membrane</location>
        <topology evidence="1">Multi-pass membrane protein</topology>
    </subcellularLocation>
</comment>
<dbReference type="PANTHER" id="PTHR43738">
    <property type="entry name" value="ABC TRANSPORTER, MEMBRANE PROTEIN"/>
    <property type="match status" value="1"/>
</dbReference>
<evidence type="ECO:0000256" key="5">
    <source>
        <dbReference type="ARBA" id="ARBA00023136"/>
    </source>
</evidence>
<sequence length="380" mass="42318">MKYFRLILINARRSRRRTILTILGVAVALFLFCTLRTVMTSFRTALDVTDETRLVVRNATSIIFPLPYAYKDKIATIPGVVDVTWGNWFGGIYIDERNFFAQFAVDADTYFRIYPEIILDSESLERFRRERNACVVGTGLVRRFGWKVGDRIALKGTIFPGQWEFVIRGIYDGRTPDVDKNTFFFHYDYLEENSWMEGSVGFYVVKVENHTLASPVISAIDSRFTNSMAETTTETEEAFQLGFIRMLGNIELMIDAIGGAVIFTILLVTMNTMMMAGRERIKEIAVMKTLGFTDGLVSALILGEAAAIALAGGIIGCGLARIIYDLSGITLGGFVPSFVVRGWTIAIGIGISLLLGVISGLVPAILARRLRITEALRYVG</sequence>
<dbReference type="GO" id="GO:0005886">
    <property type="term" value="C:plasma membrane"/>
    <property type="evidence" value="ECO:0007669"/>
    <property type="project" value="UniProtKB-SubCell"/>
</dbReference>
<keyword evidence="2" id="KW-1003">Cell membrane</keyword>
<keyword evidence="4 6" id="KW-1133">Transmembrane helix</keyword>
<evidence type="ECO:0000256" key="2">
    <source>
        <dbReference type="ARBA" id="ARBA00022475"/>
    </source>
</evidence>
<dbReference type="EMBL" id="MFIW01000090">
    <property type="protein sequence ID" value="OGF97244.1"/>
    <property type="molecule type" value="Genomic_DNA"/>
</dbReference>
<evidence type="ECO:0000313" key="9">
    <source>
        <dbReference type="EMBL" id="OGF97244.1"/>
    </source>
</evidence>
<reference evidence="9 10" key="1">
    <citation type="journal article" date="2016" name="Nat. Commun.">
        <title>Thousands of microbial genomes shed light on interconnected biogeochemical processes in an aquifer system.</title>
        <authorList>
            <person name="Anantharaman K."/>
            <person name="Brown C.T."/>
            <person name="Hug L.A."/>
            <person name="Sharon I."/>
            <person name="Castelle C.J."/>
            <person name="Probst A.J."/>
            <person name="Thomas B.C."/>
            <person name="Singh A."/>
            <person name="Wilkins M.J."/>
            <person name="Karaoz U."/>
            <person name="Brodie E.L."/>
            <person name="Williams K.H."/>
            <person name="Hubbard S.S."/>
            <person name="Banfield J.F."/>
        </authorList>
    </citation>
    <scope>NUCLEOTIDE SEQUENCE [LARGE SCALE GENOMIC DNA]</scope>
</reference>
<proteinExistence type="predicted"/>
<evidence type="ECO:0000256" key="6">
    <source>
        <dbReference type="SAM" id="Phobius"/>
    </source>
</evidence>
<feature type="domain" description="MacB-like periplasmic core" evidence="8">
    <location>
        <begin position="18"/>
        <end position="221"/>
    </location>
</feature>
<dbReference type="InterPro" id="IPR051125">
    <property type="entry name" value="ABC-4/HrtB_transporter"/>
</dbReference>
<feature type="transmembrane region" description="Helical" evidence="6">
    <location>
        <begin position="252"/>
        <end position="274"/>
    </location>
</feature>
<feature type="transmembrane region" description="Helical" evidence="6">
    <location>
        <begin position="343"/>
        <end position="367"/>
    </location>
</feature>
<dbReference type="InterPro" id="IPR025857">
    <property type="entry name" value="MacB_PCD"/>
</dbReference>
<dbReference type="InterPro" id="IPR003838">
    <property type="entry name" value="ABC3_permease_C"/>
</dbReference>
<evidence type="ECO:0000256" key="1">
    <source>
        <dbReference type="ARBA" id="ARBA00004651"/>
    </source>
</evidence>
<dbReference type="PANTHER" id="PTHR43738:SF3">
    <property type="entry name" value="ABC TRANSPORTER PERMEASE"/>
    <property type="match status" value="1"/>
</dbReference>
<dbReference type="AlphaFoldDB" id="A0A1F5YAM5"/>
<feature type="domain" description="ABC3 transporter permease C-terminal" evidence="7">
    <location>
        <begin position="257"/>
        <end position="370"/>
    </location>
</feature>
<dbReference type="Pfam" id="PF12704">
    <property type="entry name" value="MacB_PCD"/>
    <property type="match status" value="1"/>
</dbReference>
<dbReference type="Proteomes" id="UP000179034">
    <property type="component" value="Unassembled WGS sequence"/>
</dbReference>
<evidence type="ECO:0008006" key="11">
    <source>
        <dbReference type="Google" id="ProtNLM"/>
    </source>
</evidence>
<keyword evidence="3 6" id="KW-0812">Transmembrane</keyword>
<organism evidence="9 10">
    <name type="scientific">Candidatus Glassbacteria bacterium RBG_16_58_8</name>
    <dbReference type="NCBI Taxonomy" id="1817866"/>
    <lineage>
        <taxon>Bacteria</taxon>
        <taxon>Candidatus Glassiibacteriota</taxon>
    </lineage>
</organism>
<name>A0A1F5YAM5_9BACT</name>
<dbReference type="Pfam" id="PF02687">
    <property type="entry name" value="FtsX"/>
    <property type="match status" value="1"/>
</dbReference>
<gene>
    <name evidence="9" type="ORF">A2Z06_01485</name>
</gene>
<protein>
    <recommendedName>
        <fullName evidence="11">ABC3 transporter permease protein domain-containing protein</fullName>
    </recommendedName>
</protein>
<evidence type="ECO:0000256" key="3">
    <source>
        <dbReference type="ARBA" id="ARBA00022692"/>
    </source>
</evidence>
<accession>A0A1F5YAM5</accession>
<evidence type="ECO:0000259" key="7">
    <source>
        <dbReference type="Pfam" id="PF02687"/>
    </source>
</evidence>
<evidence type="ECO:0000259" key="8">
    <source>
        <dbReference type="Pfam" id="PF12704"/>
    </source>
</evidence>
<evidence type="ECO:0000313" key="10">
    <source>
        <dbReference type="Proteomes" id="UP000179034"/>
    </source>
</evidence>
<keyword evidence="5 6" id="KW-0472">Membrane</keyword>
<feature type="transmembrane region" description="Helical" evidence="6">
    <location>
        <begin position="295"/>
        <end position="323"/>
    </location>
</feature>